<dbReference type="Proteomes" id="UP000186922">
    <property type="component" value="Unassembled WGS sequence"/>
</dbReference>
<keyword evidence="3" id="KW-1185">Reference proteome</keyword>
<dbReference type="EMBL" id="BDGG01000002">
    <property type="protein sequence ID" value="GAU92718.1"/>
    <property type="molecule type" value="Genomic_DNA"/>
</dbReference>
<comment type="caution">
    <text evidence="2">The sequence shown here is derived from an EMBL/GenBank/DDBJ whole genome shotgun (WGS) entry which is preliminary data.</text>
</comment>
<evidence type="ECO:0000313" key="3">
    <source>
        <dbReference type="Proteomes" id="UP000186922"/>
    </source>
</evidence>
<organism evidence="2 3">
    <name type="scientific">Ramazzottius varieornatus</name>
    <name type="common">Water bear</name>
    <name type="synonym">Tardigrade</name>
    <dbReference type="NCBI Taxonomy" id="947166"/>
    <lineage>
        <taxon>Eukaryota</taxon>
        <taxon>Metazoa</taxon>
        <taxon>Ecdysozoa</taxon>
        <taxon>Tardigrada</taxon>
        <taxon>Eutardigrada</taxon>
        <taxon>Parachela</taxon>
        <taxon>Hypsibioidea</taxon>
        <taxon>Ramazzottiidae</taxon>
        <taxon>Ramazzottius</taxon>
    </lineage>
</organism>
<proteinExistence type="predicted"/>
<feature type="compositionally biased region" description="Basic and acidic residues" evidence="1">
    <location>
        <begin position="100"/>
        <end position="123"/>
    </location>
</feature>
<dbReference type="AlphaFoldDB" id="A0A1D1V2N4"/>
<accession>A0A1D1V2N4</accession>
<evidence type="ECO:0000313" key="2">
    <source>
        <dbReference type="EMBL" id="GAU92718.1"/>
    </source>
</evidence>
<name>A0A1D1V2N4_RAMVA</name>
<sequence>MMDSAEEPIEQKAPEPVEPVPVNDSPIEPGVEVRRDTVTNDAVELPPPEDTPVQLDGTLPEVLPEVTDAPVEKGEENTLEQAEAPQADRPSLNPPESPVPDEKTEKRGKKAKEGRGKGKKKEEVEMENPNNVGQQVDFDGPRKDPRHSHSDMTTNDLKVALQFYGTLDREFLHDLLLKHFEDRELENLFCDVLDTEGEDVYATSQCVKKGTLNFDELNQRFIGIPAACASETPCVS</sequence>
<feature type="region of interest" description="Disordered" evidence="1">
    <location>
        <begin position="1"/>
        <end position="152"/>
    </location>
</feature>
<gene>
    <name evidence="2" type="primary">RvY_04765-1</name>
    <name evidence="2" type="synonym">RvY_04765.1</name>
    <name evidence="2" type="ORF">RvY_04765</name>
</gene>
<evidence type="ECO:0000256" key="1">
    <source>
        <dbReference type="SAM" id="MobiDB-lite"/>
    </source>
</evidence>
<feature type="compositionally biased region" description="Basic and acidic residues" evidence="1">
    <location>
        <begin position="139"/>
        <end position="150"/>
    </location>
</feature>
<protein>
    <submittedName>
        <fullName evidence="2">Uncharacterized protein</fullName>
    </submittedName>
</protein>
<reference evidence="2 3" key="1">
    <citation type="journal article" date="2016" name="Nat. Commun.">
        <title>Extremotolerant tardigrade genome and improved radiotolerance of human cultured cells by tardigrade-unique protein.</title>
        <authorList>
            <person name="Hashimoto T."/>
            <person name="Horikawa D.D."/>
            <person name="Saito Y."/>
            <person name="Kuwahara H."/>
            <person name="Kozuka-Hata H."/>
            <person name="Shin-I T."/>
            <person name="Minakuchi Y."/>
            <person name="Ohishi K."/>
            <person name="Motoyama A."/>
            <person name="Aizu T."/>
            <person name="Enomoto A."/>
            <person name="Kondo K."/>
            <person name="Tanaka S."/>
            <person name="Hara Y."/>
            <person name="Koshikawa S."/>
            <person name="Sagara H."/>
            <person name="Miura T."/>
            <person name="Yokobori S."/>
            <person name="Miyagawa K."/>
            <person name="Suzuki Y."/>
            <person name="Kubo T."/>
            <person name="Oyama M."/>
            <person name="Kohara Y."/>
            <person name="Fujiyama A."/>
            <person name="Arakawa K."/>
            <person name="Katayama T."/>
            <person name="Toyoda A."/>
            <person name="Kunieda T."/>
        </authorList>
    </citation>
    <scope>NUCLEOTIDE SEQUENCE [LARGE SCALE GENOMIC DNA]</scope>
    <source>
        <strain evidence="2 3">YOKOZUNA-1</strain>
    </source>
</reference>